<dbReference type="RefSeq" id="WP_147165934.1">
    <property type="nucleotide sequence ID" value="NZ_VOOR01000004.1"/>
</dbReference>
<comment type="caution">
    <text evidence="7">The sequence shown here is derived from an EMBL/GenBank/DDBJ whole genome shotgun (WGS) entry which is preliminary data.</text>
</comment>
<evidence type="ECO:0000256" key="1">
    <source>
        <dbReference type="ARBA" id="ARBA00023015"/>
    </source>
</evidence>
<evidence type="ECO:0000256" key="3">
    <source>
        <dbReference type="ARBA" id="ARBA00023163"/>
    </source>
</evidence>
<keyword evidence="3" id="KW-0804">Transcription</keyword>
<keyword evidence="2" id="KW-0238">DNA-binding</keyword>
<evidence type="ECO:0000313" key="7">
    <source>
        <dbReference type="EMBL" id="TXB68355.1"/>
    </source>
</evidence>
<dbReference type="Proteomes" id="UP000321580">
    <property type="component" value="Unassembled WGS sequence"/>
</dbReference>
<dbReference type="CDD" id="cd06170">
    <property type="entry name" value="LuxR_C_like"/>
    <property type="match status" value="1"/>
</dbReference>
<name>A0A5C6S296_9BACT</name>
<reference evidence="7 8" key="1">
    <citation type="submission" date="2019-08" db="EMBL/GenBank/DDBJ databases">
        <title>Genome of Phaeodactylibacter luteus.</title>
        <authorList>
            <person name="Bowman J.P."/>
        </authorList>
    </citation>
    <scope>NUCLEOTIDE SEQUENCE [LARGE SCALE GENOMIC DNA]</scope>
    <source>
        <strain evidence="7 8">KCTC 42180</strain>
    </source>
</reference>
<feature type="domain" description="Response regulatory" evidence="6">
    <location>
        <begin position="5"/>
        <end position="120"/>
    </location>
</feature>
<evidence type="ECO:0000259" key="5">
    <source>
        <dbReference type="PROSITE" id="PS50043"/>
    </source>
</evidence>
<dbReference type="InterPro" id="IPR000792">
    <property type="entry name" value="Tscrpt_reg_LuxR_C"/>
</dbReference>
<dbReference type="OrthoDB" id="965844at2"/>
<dbReference type="PROSITE" id="PS50043">
    <property type="entry name" value="HTH_LUXR_2"/>
    <property type="match status" value="1"/>
</dbReference>
<accession>A0A5C6S296</accession>
<dbReference type="PANTHER" id="PTHR44688">
    <property type="entry name" value="DNA-BINDING TRANSCRIPTIONAL ACTIVATOR DEVR_DOSR"/>
    <property type="match status" value="1"/>
</dbReference>
<dbReference type="SUPFAM" id="SSF46894">
    <property type="entry name" value="C-terminal effector domain of the bipartite response regulators"/>
    <property type="match status" value="1"/>
</dbReference>
<dbReference type="GO" id="GO:0000160">
    <property type="term" value="P:phosphorelay signal transduction system"/>
    <property type="evidence" value="ECO:0007669"/>
    <property type="project" value="InterPro"/>
</dbReference>
<dbReference type="SMART" id="SM00421">
    <property type="entry name" value="HTH_LUXR"/>
    <property type="match status" value="1"/>
</dbReference>
<dbReference type="PRINTS" id="PR00038">
    <property type="entry name" value="HTHLUXR"/>
</dbReference>
<organism evidence="7 8">
    <name type="scientific">Phaeodactylibacter luteus</name>
    <dbReference type="NCBI Taxonomy" id="1564516"/>
    <lineage>
        <taxon>Bacteria</taxon>
        <taxon>Pseudomonadati</taxon>
        <taxon>Bacteroidota</taxon>
        <taxon>Saprospiria</taxon>
        <taxon>Saprospirales</taxon>
        <taxon>Haliscomenobacteraceae</taxon>
        <taxon>Phaeodactylibacter</taxon>
    </lineage>
</organism>
<dbReference type="Pfam" id="PF00072">
    <property type="entry name" value="Response_reg"/>
    <property type="match status" value="1"/>
</dbReference>
<dbReference type="InterPro" id="IPR011006">
    <property type="entry name" value="CheY-like_superfamily"/>
</dbReference>
<keyword evidence="8" id="KW-1185">Reference proteome</keyword>
<proteinExistence type="predicted"/>
<dbReference type="InterPro" id="IPR036388">
    <property type="entry name" value="WH-like_DNA-bd_sf"/>
</dbReference>
<dbReference type="InterPro" id="IPR001789">
    <property type="entry name" value="Sig_transdc_resp-reg_receiver"/>
</dbReference>
<dbReference type="Pfam" id="PF00196">
    <property type="entry name" value="GerE"/>
    <property type="match status" value="1"/>
</dbReference>
<dbReference type="AlphaFoldDB" id="A0A5C6S296"/>
<dbReference type="Gene3D" id="1.10.10.10">
    <property type="entry name" value="Winged helix-like DNA-binding domain superfamily/Winged helix DNA-binding domain"/>
    <property type="match status" value="1"/>
</dbReference>
<gene>
    <name evidence="7" type="ORF">FRY97_02955</name>
</gene>
<feature type="domain" description="HTH luxR-type" evidence="5">
    <location>
        <begin position="130"/>
        <end position="195"/>
    </location>
</feature>
<dbReference type="CDD" id="cd17534">
    <property type="entry name" value="REC_DC-like"/>
    <property type="match status" value="1"/>
</dbReference>
<dbReference type="PROSITE" id="PS50110">
    <property type="entry name" value="RESPONSE_REGULATORY"/>
    <property type="match status" value="1"/>
</dbReference>
<protein>
    <submittedName>
        <fullName evidence="7">Response regulator transcription factor</fullName>
    </submittedName>
</protein>
<keyword evidence="4" id="KW-0597">Phosphoprotein</keyword>
<dbReference type="GO" id="GO:0003677">
    <property type="term" value="F:DNA binding"/>
    <property type="evidence" value="ECO:0007669"/>
    <property type="project" value="UniProtKB-KW"/>
</dbReference>
<feature type="modified residue" description="4-aspartylphosphate" evidence="4">
    <location>
        <position position="55"/>
    </location>
</feature>
<keyword evidence="1" id="KW-0805">Transcription regulation</keyword>
<dbReference type="Gene3D" id="3.40.50.2300">
    <property type="match status" value="1"/>
</dbReference>
<evidence type="ECO:0000256" key="4">
    <source>
        <dbReference type="PROSITE-ProRule" id="PRU00169"/>
    </source>
</evidence>
<dbReference type="SMART" id="SM00448">
    <property type="entry name" value="REC"/>
    <property type="match status" value="1"/>
</dbReference>
<dbReference type="PANTHER" id="PTHR44688:SF16">
    <property type="entry name" value="DNA-BINDING TRANSCRIPTIONAL ACTIVATOR DEVR_DOSR"/>
    <property type="match status" value="1"/>
</dbReference>
<dbReference type="InterPro" id="IPR016032">
    <property type="entry name" value="Sig_transdc_resp-reg_C-effctor"/>
</dbReference>
<evidence type="ECO:0000259" key="6">
    <source>
        <dbReference type="PROSITE" id="PS50110"/>
    </source>
</evidence>
<sequence>METPLILIVEDDPLIAEDIADICRQQQLAVAGIAHRAGQALSLVEAARPNLILLDIHLGEGATGIDLARHLQARHAIPYIFITSYADQATLQEVQEVAPAGYIVKPFTPEQLISTLQITWSRLHRPPAPSVPLLEGLSSREQEILGCLRKGMSNAATAKALFISPNTVKFHLKNLYAKFDVNSRSELMAMLLGQP</sequence>
<dbReference type="EMBL" id="VOOR01000004">
    <property type="protein sequence ID" value="TXB68355.1"/>
    <property type="molecule type" value="Genomic_DNA"/>
</dbReference>
<dbReference type="SUPFAM" id="SSF52172">
    <property type="entry name" value="CheY-like"/>
    <property type="match status" value="1"/>
</dbReference>
<evidence type="ECO:0000256" key="2">
    <source>
        <dbReference type="ARBA" id="ARBA00023125"/>
    </source>
</evidence>
<dbReference type="GO" id="GO:0006355">
    <property type="term" value="P:regulation of DNA-templated transcription"/>
    <property type="evidence" value="ECO:0007669"/>
    <property type="project" value="InterPro"/>
</dbReference>
<evidence type="ECO:0000313" key="8">
    <source>
        <dbReference type="Proteomes" id="UP000321580"/>
    </source>
</evidence>